<feature type="binding site" evidence="3">
    <location>
        <position position="73"/>
    </location>
    <ligand>
        <name>Cu cation</name>
        <dbReference type="ChEBI" id="CHEBI:23378"/>
    </ligand>
</feature>
<dbReference type="Gene3D" id="3.40.30.10">
    <property type="entry name" value="Glutaredoxin"/>
    <property type="match status" value="1"/>
</dbReference>
<dbReference type="InterPro" id="IPR003782">
    <property type="entry name" value="SCO1/SenC"/>
</dbReference>
<keyword evidence="7" id="KW-1185">Reference proteome</keyword>
<proteinExistence type="inferred from homology"/>
<protein>
    <submittedName>
        <fullName evidence="6">Protein SCO1/2</fullName>
    </submittedName>
</protein>
<dbReference type="SUPFAM" id="SSF52833">
    <property type="entry name" value="Thioredoxin-like"/>
    <property type="match status" value="1"/>
</dbReference>
<organism evidence="6 7">
    <name type="scientific">Thioalbus denitrificans</name>
    <dbReference type="NCBI Taxonomy" id="547122"/>
    <lineage>
        <taxon>Bacteria</taxon>
        <taxon>Pseudomonadati</taxon>
        <taxon>Pseudomonadota</taxon>
        <taxon>Gammaproteobacteria</taxon>
        <taxon>Chromatiales</taxon>
        <taxon>Ectothiorhodospiraceae</taxon>
        <taxon>Thioalbus</taxon>
    </lineage>
</organism>
<keyword evidence="2 3" id="KW-0186">Copper</keyword>
<feature type="binding site" evidence="3">
    <location>
        <position position="69"/>
    </location>
    <ligand>
        <name>Cu cation</name>
        <dbReference type="ChEBI" id="CHEBI:23378"/>
    </ligand>
</feature>
<comment type="similarity">
    <text evidence="1">Belongs to the SCO1/2 family.</text>
</comment>
<evidence type="ECO:0000256" key="3">
    <source>
        <dbReference type="PIRSR" id="PIRSR603782-1"/>
    </source>
</evidence>
<dbReference type="CDD" id="cd02968">
    <property type="entry name" value="SCO"/>
    <property type="match status" value="1"/>
</dbReference>
<reference evidence="6 7" key="1">
    <citation type="submission" date="2018-07" db="EMBL/GenBank/DDBJ databases">
        <title>Genomic Encyclopedia of Type Strains, Phase IV (KMG-IV): sequencing the most valuable type-strain genomes for metagenomic binning, comparative biology and taxonomic classification.</title>
        <authorList>
            <person name="Goeker M."/>
        </authorList>
    </citation>
    <scope>NUCLEOTIDE SEQUENCE [LARGE SCALE GENOMIC DNA]</scope>
    <source>
        <strain evidence="6 7">DSM 26407</strain>
    </source>
</reference>
<dbReference type="RefSeq" id="WP_114277999.1">
    <property type="nucleotide sequence ID" value="NZ_QPJY01000001.1"/>
</dbReference>
<evidence type="ECO:0000256" key="2">
    <source>
        <dbReference type="ARBA" id="ARBA00023008"/>
    </source>
</evidence>
<feature type="binding site" evidence="3">
    <location>
        <position position="159"/>
    </location>
    <ligand>
        <name>Cu cation</name>
        <dbReference type="ChEBI" id="CHEBI:23378"/>
    </ligand>
</feature>
<keyword evidence="3" id="KW-0479">Metal-binding</keyword>
<comment type="caution">
    <text evidence="6">The sequence shown here is derived from an EMBL/GenBank/DDBJ whole genome shotgun (WGS) entry which is preliminary data.</text>
</comment>
<evidence type="ECO:0000256" key="4">
    <source>
        <dbReference type="PIRSR" id="PIRSR603782-2"/>
    </source>
</evidence>
<dbReference type="EMBL" id="QPJY01000001">
    <property type="protein sequence ID" value="RCX33123.1"/>
    <property type="molecule type" value="Genomic_DNA"/>
</dbReference>
<dbReference type="InterPro" id="IPR036249">
    <property type="entry name" value="Thioredoxin-like_sf"/>
</dbReference>
<dbReference type="GO" id="GO:0046872">
    <property type="term" value="F:metal ion binding"/>
    <property type="evidence" value="ECO:0007669"/>
    <property type="project" value="UniProtKB-KW"/>
</dbReference>
<dbReference type="InterPro" id="IPR013766">
    <property type="entry name" value="Thioredoxin_domain"/>
</dbReference>
<accession>A0A369CHF3</accession>
<sequence length="197" mass="21094">MGQRVLMAVALVLGGVLAWLVLVWNPAPDEGVAVPPRGGDFTLQSASGPVSLHDYAGRVVLIFFGYTHCPDICPTSLAMTAQALSALTPGELERVRVLFVSVDPERDTPAHLAEYVAYFHPAITGVTGSPAVLADVAGRYGAAYRRQEVGSASGYLVDHTAFIYLVDQEGRLRQSLPHGMPPAEMVAAIRALLDERR</sequence>
<dbReference type="FunFam" id="3.40.30.10:FF:000013">
    <property type="entry name" value="Blast:Protein SCO1 homolog, mitochondrial"/>
    <property type="match status" value="1"/>
</dbReference>
<keyword evidence="4" id="KW-1015">Disulfide bond</keyword>
<dbReference type="Proteomes" id="UP000252707">
    <property type="component" value="Unassembled WGS sequence"/>
</dbReference>
<feature type="domain" description="Thioredoxin" evidence="5">
    <location>
        <begin position="21"/>
        <end position="194"/>
    </location>
</feature>
<evidence type="ECO:0000313" key="6">
    <source>
        <dbReference type="EMBL" id="RCX33123.1"/>
    </source>
</evidence>
<dbReference type="PROSITE" id="PS51352">
    <property type="entry name" value="THIOREDOXIN_2"/>
    <property type="match status" value="1"/>
</dbReference>
<dbReference type="AlphaFoldDB" id="A0A369CHF3"/>
<feature type="disulfide bond" description="Redox-active" evidence="4">
    <location>
        <begin position="69"/>
        <end position="73"/>
    </location>
</feature>
<dbReference type="PANTHER" id="PTHR12151:SF25">
    <property type="entry name" value="LINALOOL DEHYDRATASE_ISOMERASE DOMAIN-CONTAINING PROTEIN"/>
    <property type="match status" value="1"/>
</dbReference>
<evidence type="ECO:0000313" key="7">
    <source>
        <dbReference type="Proteomes" id="UP000252707"/>
    </source>
</evidence>
<evidence type="ECO:0000259" key="5">
    <source>
        <dbReference type="PROSITE" id="PS51352"/>
    </source>
</evidence>
<name>A0A369CHF3_9GAMM</name>
<gene>
    <name evidence="6" type="ORF">DFQ59_101422</name>
</gene>
<evidence type="ECO:0000256" key="1">
    <source>
        <dbReference type="ARBA" id="ARBA00010996"/>
    </source>
</evidence>
<dbReference type="OrthoDB" id="9790194at2"/>
<dbReference type="Pfam" id="PF02630">
    <property type="entry name" value="SCO1-SenC"/>
    <property type="match status" value="1"/>
</dbReference>
<dbReference type="PANTHER" id="PTHR12151">
    <property type="entry name" value="ELECTRON TRANSPORT PROTIN SCO1/SENC FAMILY MEMBER"/>
    <property type="match status" value="1"/>
</dbReference>